<sequence>MTTSKIEAGSCFDISFFRSREYQFASKFAASAILARNMSHNIGSHVTPRTRLEDLRGRIWEFFLPKADDPKYWGESEWRIGFDVLKELKDTLDEYEQRKAEFIAEFSTDPLISAREAWFYREVIFPFLCNTALMDTLAANEGFHYRSADRPGIVIRCFREQPDGEIVELRPWFVPERLPSQKVQEIRWSMAENVQQPPVVPYGLRTAEHPSLIHIWSIDGAEHDVRVSLPGPVGEMAFYSILENLIRNAAKHGGQDDNKQGGGDQHARILEIHIVIRDTAGKATADEHYDMDILENLSSPDAVDTINGYINDAIVDDAGQVRNKAWGLAEMGLCANLLVDQAPGASQETPELRVDACPWERFRPEDSERKFLRYSLRLKKAWTAVFFGFDEVNEETRQSLRNPGFRFEGEATLFDPNREDGAIPPAVRFAVLDAGLIDSHANERVGAILNRLPFRIIVTGSITDTGKAQWLKKKGIACTKNLPPFGQGADDGKFAGELTRWLWREWLGYLGGKTGGEGVPLAVDAYFMQEENRKPTLDWRNAADRFNANEAAADRPIPARVGVWARDPGDGRVYSIAGKPPDAKGERRIIIDRHGDFAEKSNYEPSMKDRLIVIDKVSGDFDALYNASFPEPRDDDPWELPFELAEAGLVRILLLDERIAQRAGEKFQETGAGKEGFKRAVTGSKTATPLNWHIAERAGVYVATHLGISTKGQKSGTGPNNDKTLDLAGGSWLAPREAGSQGLDRPHLEMQFAAHDNNCSLRITAHRPGVGPQNNDELPRAMEDIDLVIIHQGILDRVREKFPGTNERLLSTLEECCWVIVESGRGIPPEVQKSSSKFLPFSLIERAFRGGRVAKLGLTRTVMAATRNKQS</sequence>
<accession>A0A450S2I9</accession>
<dbReference type="EMBL" id="CAADEY010000013">
    <property type="protein sequence ID" value="VFJ45869.1"/>
    <property type="molecule type" value="Genomic_DNA"/>
</dbReference>
<organism evidence="1">
    <name type="scientific">Candidatus Kentrum sp. DK</name>
    <dbReference type="NCBI Taxonomy" id="2126562"/>
    <lineage>
        <taxon>Bacteria</taxon>
        <taxon>Pseudomonadati</taxon>
        <taxon>Pseudomonadota</taxon>
        <taxon>Gammaproteobacteria</taxon>
        <taxon>Candidatus Kentrum</taxon>
    </lineage>
</organism>
<dbReference type="AlphaFoldDB" id="A0A450S2I9"/>
<protein>
    <submittedName>
        <fullName evidence="1">Uncharacterized protein</fullName>
    </submittedName>
</protein>
<reference evidence="1" key="1">
    <citation type="submission" date="2019-02" db="EMBL/GenBank/DDBJ databases">
        <authorList>
            <person name="Gruber-Vodicka R. H."/>
            <person name="Seah K. B. B."/>
        </authorList>
    </citation>
    <scope>NUCLEOTIDE SEQUENCE</scope>
    <source>
        <strain evidence="1">BECK_DK161</strain>
    </source>
</reference>
<proteinExistence type="predicted"/>
<name>A0A450S2I9_9GAMM</name>
<evidence type="ECO:0000313" key="1">
    <source>
        <dbReference type="EMBL" id="VFJ45869.1"/>
    </source>
</evidence>
<gene>
    <name evidence="1" type="ORF">BECKDK2373C_GA0170839_10132</name>
</gene>